<evidence type="ECO:0000313" key="2">
    <source>
        <dbReference type="EMBL" id="KKL05620.1"/>
    </source>
</evidence>
<feature type="compositionally biased region" description="Basic and acidic residues" evidence="1">
    <location>
        <begin position="44"/>
        <end position="57"/>
    </location>
</feature>
<comment type="caution">
    <text evidence="2">The sequence shown here is derived from an EMBL/GenBank/DDBJ whole genome shotgun (WGS) entry which is preliminary data.</text>
</comment>
<evidence type="ECO:0000256" key="1">
    <source>
        <dbReference type="SAM" id="MobiDB-lite"/>
    </source>
</evidence>
<gene>
    <name evidence="2" type="ORF">LCGC14_2604190</name>
</gene>
<organism evidence="2">
    <name type="scientific">marine sediment metagenome</name>
    <dbReference type="NCBI Taxonomy" id="412755"/>
    <lineage>
        <taxon>unclassified sequences</taxon>
        <taxon>metagenomes</taxon>
        <taxon>ecological metagenomes</taxon>
    </lineage>
</organism>
<proteinExistence type="predicted"/>
<dbReference type="EMBL" id="LAZR01044037">
    <property type="protein sequence ID" value="KKL05620.1"/>
    <property type="molecule type" value="Genomic_DNA"/>
</dbReference>
<reference evidence="2" key="1">
    <citation type="journal article" date="2015" name="Nature">
        <title>Complex archaea that bridge the gap between prokaryotes and eukaryotes.</title>
        <authorList>
            <person name="Spang A."/>
            <person name="Saw J.H."/>
            <person name="Jorgensen S.L."/>
            <person name="Zaremba-Niedzwiedzka K."/>
            <person name="Martijn J."/>
            <person name="Lind A.E."/>
            <person name="van Eijk R."/>
            <person name="Schleper C."/>
            <person name="Guy L."/>
            <person name="Ettema T.J."/>
        </authorList>
    </citation>
    <scope>NUCLEOTIDE SEQUENCE</scope>
</reference>
<dbReference type="AlphaFoldDB" id="A0A0F9A838"/>
<protein>
    <submittedName>
        <fullName evidence="2">Uncharacterized protein</fullName>
    </submittedName>
</protein>
<sequence length="125" mass="13784">MNEKKAEPAGLQNGVHPNTEGPLKETPGTTLGVQTRPAAGEGGEEQKEAPPAKVREPYELQEQAWKLMDEAVRTGAMRLEDGTEIKLNADSMIRVIQWLASAKAKKPHLINPPEDFRLKETTSEK</sequence>
<accession>A0A0F9A838</accession>
<feature type="region of interest" description="Disordered" evidence="1">
    <location>
        <begin position="1"/>
        <end position="57"/>
    </location>
</feature>
<name>A0A0F9A838_9ZZZZ</name>